<dbReference type="RefSeq" id="WP_248152892.1">
    <property type="nucleotide sequence ID" value="NZ_BAAAOF010000006.1"/>
</dbReference>
<feature type="chain" id="PRO_5047282604" evidence="2">
    <location>
        <begin position="24"/>
        <end position="320"/>
    </location>
</feature>
<dbReference type="Proteomes" id="UP001501343">
    <property type="component" value="Unassembled WGS sequence"/>
</dbReference>
<dbReference type="InterPro" id="IPR011042">
    <property type="entry name" value="6-blade_b-propeller_TolB-like"/>
</dbReference>
<dbReference type="SUPFAM" id="SSF50993">
    <property type="entry name" value="Peptidase/esterase 'gauge' domain"/>
    <property type="match status" value="1"/>
</dbReference>
<reference evidence="3 4" key="1">
    <citation type="journal article" date="2019" name="Int. J. Syst. Evol. Microbiol.">
        <title>The Global Catalogue of Microorganisms (GCM) 10K type strain sequencing project: providing services to taxonomists for standard genome sequencing and annotation.</title>
        <authorList>
            <consortium name="The Broad Institute Genomics Platform"/>
            <consortium name="The Broad Institute Genome Sequencing Center for Infectious Disease"/>
            <person name="Wu L."/>
            <person name="Ma J."/>
        </authorList>
    </citation>
    <scope>NUCLEOTIDE SEQUENCE [LARGE SCALE GENOMIC DNA]</scope>
    <source>
        <strain evidence="3 4">JCM 14900</strain>
    </source>
</reference>
<dbReference type="InterPro" id="IPR011659">
    <property type="entry name" value="WD40"/>
</dbReference>
<evidence type="ECO:0000313" key="4">
    <source>
        <dbReference type="Proteomes" id="UP001501343"/>
    </source>
</evidence>
<name>A0ABN2PX82_9MICO</name>
<keyword evidence="4" id="KW-1185">Reference proteome</keyword>
<feature type="signal peptide" evidence="2">
    <location>
        <begin position="1"/>
        <end position="23"/>
    </location>
</feature>
<evidence type="ECO:0000256" key="2">
    <source>
        <dbReference type="SAM" id="SignalP"/>
    </source>
</evidence>
<evidence type="ECO:0000256" key="1">
    <source>
        <dbReference type="ARBA" id="ARBA00009820"/>
    </source>
</evidence>
<accession>A0ABN2PX82</accession>
<dbReference type="PANTHER" id="PTHR36842">
    <property type="entry name" value="PROTEIN TOLB HOMOLOG"/>
    <property type="match status" value="1"/>
</dbReference>
<proteinExistence type="inferred from homology"/>
<dbReference type="Gene3D" id="2.120.10.30">
    <property type="entry name" value="TolB, C-terminal domain"/>
    <property type="match status" value="2"/>
</dbReference>
<sequence>MRVRTVVVPAVVLGAAALSGCTATEPRPTDSPDPMASAERIAYTYEQPPRSGRLALWTVNADGNDPQPVGDQLGQFPDWSPDRAHLLFDFFDEDGAVHVGRIAPDGTGFAQLTDDVFSGEPDYSPDGSTIVLSKSPVADEDAPGFTQTLWLMNADGTDPRPLLEPADAGFDYEGEFSPDGAEIVFTRIDPATGHSALFIVAADGTGIRQLTPFDDFVEHPRWSPDGATIVYNVQHSADLGDPRNGIWTVPSSGGDPSILLATTSEMHPIKPDYSPDGERIAFGCKYLESDNEELCVMDADGTDVTRLTQTPGNENNIVWD</sequence>
<dbReference type="PROSITE" id="PS51257">
    <property type="entry name" value="PROKAR_LIPOPROTEIN"/>
    <property type="match status" value="1"/>
</dbReference>
<evidence type="ECO:0000313" key="3">
    <source>
        <dbReference type="EMBL" id="GAA1935763.1"/>
    </source>
</evidence>
<dbReference type="SUPFAM" id="SSF69304">
    <property type="entry name" value="Tricorn protease N-terminal domain"/>
    <property type="match status" value="1"/>
</dbReference>
<organism evidence="3 4">
    <name type="scientific">Microbacterium aoyamense</name>
    <dbReference type="NCBI Taxonomy" id="344166"/>
    <lineage>
        <taxon>Bacteria</taxon>
        <taxon>Bacillati</taxon>
        <taxon>Actinomycetota</taxon>
        <taxon>Actinomycetes</taxon>
        <taxon>Micrococcales</taxon>
        <taxon>Microbacteriaceae</taxon>
        <taxon>Microbacterium</taxon>
    </lineage>
</organism>
<gene>
    <name evidence="3" type="ORF">GCM10009775_29550</name>
</gene>
<comment type="similarity">
    <text evidence="1">Belongs to the TolB family.</text>
</comment>
<comment type="caution">
    <text evidence="3">The sequence shown here is derived from an EMBL/GenBank/DDBJ whole genome shotgun (WGS) entry which is preliminary data.</text>
</comment>
<dbReference type="PANTHER" id="PTHR36842:SF1">
    <property type="entry name" value="PROTEIN TOLB"/>
    <property type="match status" value="1"/>
</dbReference>
<keyword evidence="2" id="KW-0732">Signal</keyword>
<protein>
    <submittedName>
        <fullName evidence="3">Uncharacterized protein</fullName>
    </submittedName>
</protein>
<dbReference type="EMBL" id="BAAAOF010000006">
    <property type="protein sequence ID" value="GAA1935763.1"/>
    <property type="molecule type" value="Genomic_DNA"/>
</dbReference>
<dbReference type="Pfam" id="PF07676">
    <property type="entry name" value="PD40"/>
    <property type="match status" value="1"/>
</dbReference>